<dbReference type="InterPro" id="IPR000277">
    <property type="entry name" value="Cys/Met-Metab_PyrdxlP-dep_enz"/>
</dbReference>
<comment type="cofactor">
    <cofactor evidence="1 3">
        <name>pyridoxal 5'-phosphate</name>
        <dbReference type="ChEBI" id="CHEBI:597326"/>
    </cofactor>
</comment>
<dbReference type="PIRSF" id="PIRSF001434">
    <property type="entry name" value="CGS"/>
    <property type="match status" value="1"/>
</dbReference>
<organism evidence="5 6">
    <name type="scientific">Allokutzneria oryzae</name>
    <dbReference type="NCBI Taxonomy" id="1378989"/>
    <lineage>
        <taxon>Bacteria</taxon>
        <taxon>Bacillati</taxon>
        <taxon>Actinomycetota</taxon>
        <taxon>Actinomycetes</taxon>
        <taxon>Pseudonocardiales</taxon>
        <taxon>Pseudonocardiaceae</taxon>
        <taxon>Allokutzneria</taxon>
    </lineage>
</organism>
<evidence type="ECO:0000256" key="2">
    <source>
        <dbReference type="ARBA" id="ARBA00022898"/>
    </source>
</evidence>
<dbReference type="Pfam" id="PF01053">
    <property type="entry name" value="Cys_Met_Meta_PP"/>
    <property type="match status" value="1"/>
</dbReference>
<feature type="region of interest" description="Disordered" evidence="4">
    <location>
        <begin position="1"/>
        <end position="20"/>
    </location>
</feature>
<comment type="similarity">
    <text evidence="3">Belongs to the trans-sulfuration enzymes family.</text>
</comment>
<gene>
    <name evidence="5" type="ORF">ACFFQA_31390</name>
</gene>
<evidence type="ECO:0000256" key="3">
    <source>
        <dbReference type="RuleBase" id="RU362118"/>
    </source>
</evidence>
<comment type="caution">
    <text evidence="5">The sequence shown here is derived from an EMBL/GenBank/DDBJ whole genome shotgun (WGS) entry which is preliminary data.</text>
</comment>
<reference evidence="5 6" key="1">
    <citation type="submission" date="2024-09" db="EMBL/GenBank/DDBJ databases">
        <authorList>
            <person name="Sun Q."/>
            <person name="Mori K."/>
        </authorList>
    </citation>
    <scope>NUCLEOTIDE SEQUENCE [LARGE SCALE GENOMIC DNA]</scope>
    <source>
        <strain evidence="5 6">TBRC 7907</strain>
    </source>
</reference>
<keyword evidence="6" id="KW-1185">Reference proteome</keyword>
<dbReference type="InterPro" id="IPR015421">
    <property type="entry name" value="PyrdxlP-dep_Trfase_major"/>
</dbReference>
<evidence type="ECO:0000256" key="4">
    <source>
        <dbReference type="SAM" id="MobiDB-lite"/>
    </source>
</evidence>
<dbReference type="EMBL" id="JBHLZU010000027">
    <property type="protein sequence ID" value="MFB9908464.1"/>
    <property type="molecule type" value="Genomic_DNA"/>
</dbReference>
<dbReference type="CDD" id="cd00614">
    <property type="entry name" value="CGS_like"/>
    <property type="match status" value="1"/>
</dbReference>
<dbReference type="PANTHER" id="PTHR11808">
    <property type="entry name" value="TRANS-SULFURATION ENZYME FAMILY MEMBER"/>
    <property type="match status" value="1"/>
</dbReference>
<protein>
    <submittedName>
        <fullName evidence="5">Trans-sulfuration enzyme family protein</fullName>
    </submittedName>
</protein>
<dbReference type="InterPro" id="IPR015424">
    <property type="entry name" value="PyrdxlP-dep_Trfase"/>
</dbReference>
<dbReference type="InterPro" id="IPR015422">
    <property type="entry name" value="PyrdxlP-dep_Trfase_small"/>
</dbReference>
<accession>A0ABV6A8B0</accession>
<dbReference type="PANTHER" id="PTHR11808:SF85">
    <property type="entry name" value="CYSTATHIONINE GAMMA-LYASE-RELATED"/>
    <property type="match status" value="1"/>
</dbReference>
<dbReference type="Gene3D" id="3.90.1150.10">
    <property type="entry name" value="Aspartate Aminotransferase, domain 1"/>
    <property type="match status" value="1"/>
</dbReference>
<name>A0ABV6A8B0_9PSEU</name>
<keyword evidence="2 3" id="KW-0663">Pyridoxal phosphate</keyword>
<dbReference type="RefSeq" id="WP_377860201.1">
    <property type="nucleotide sequence ID" value="NZ_JBHLZU010000027.1"/>
</dbReference>
<dbReference type="Gene3D" id="3.40.640.10">
    <property type="entry name" value="Type I PLP-dependent aspartate aminotransferase-like (Major domain)"/>
    <property type="match status" value="1"/>
</dbReference>
<proteinExistence type="inferred from homology"/>
<dbReference type="SUPFAM" id="SSF53383">
    <property type="entry name" value="PLP-dependent transferases"/>
    <property type="match status" value="1"/>
</dbReference>
<sequence>MGSSQRYDADQPPVDPSTRAVHVRGPELAGLRPLSLPIFQTSSFAFSDSADLADALSRPDGSFVYSRYGNPTIRALEQAVADLEGGTAAVATASGMGAISSVLLSRLRSGDHVVVQSALYGGTVSILRDLAERFGVEVSSFSGDPGELTGAIRPNTRLLYLETIANPTTAVNDLPALAAIGREAGLTVVVDNTFASPMLCRPLEHGAHIVLHSSTKFLGGHSDVIGGVVVFAEDEHYRAAWHQVVDYGASADPFAAWLTARGLQTLPLRQAKQCENARVLAERLQAHPAVSAVRWPGLPSHPDHEVAAKLLSGFGSLMTFDIAAGHEAAVAFLERVRLAALAPSLGGVETVVLQPSSSTHRQLDEAGLRAAGITEGTIRMSVGIEHADDLWADLAQALG</sequence>
<evidence type="ECO:0000313" key="5">
    <source>
        <dbReference type="EMBL" id="MFB9908464.1"/>
    </source>
</evidence>
<evidence type="ECO:0000256" key="1">
    <source>
        <dbReference type="ARBA" id="ARBA00001933"/>
    </source>
</evidence>
<evidence type="ECO:0000313" key="6">
    <source>
        <dbReference type="Proteomes" id="UP001589693"/>
    </source>
</evidence>
<dbReference type="Proteomes" id="UP001589693">
    <property type="component" value="Unassembled WGS sequence"/>
</dbReference>